<dbReference type="PANTHER" id="PTHR43236:SF1">
    <property type="entry name" value="BLL7220 PROTEIN"/>
    <property type="match status" value="1"/>
</dbReference>
<organism evidence="2 3">
    <name type="scientific">Paenibacillus woosongensis</name>
    <dbReference type="NCBI Taxonomy" id="307580"/>
    <lineage>
        <taxon>Bacteria</taxon>
        <taxon>Bacillati</taxon>
        <taxon>Bacillota</taxon>
        <taxon>Bacilli</taxon>
        <taxon>Bacillales</taxon>
        <taxon>Paenibacillaceae</taxon>
        <taxon>Paenibacillus</taxon>
    </lineage>
</organism>
<dbReference type="Gene3D" id="1.10.10.2910">
    <property type="match status" value="1"/>
</dbReference>
<dbReference type="InterPro" id="IPR052345">
    <property type="entry name" value="Rad_response_metalloprotease"/>
</dbReference>
<feature type="domain" description="IrrE N-terminal-like" evidence="1">
    <location>
        <begin position="78"/>
        <end position="148"/>
    </location>
</feature>
<proteinExistence type="predicted"/>
<reference evidence="2 3" key="1">
    <citation type="submission" date="2021-03" db="EMBL/GenBank/DDBJ databases">
        <title>Antimicrobial resistance genes in bacteria isolated from Japanese honey, and their potential for conferring macrolide and lincosamide resistance in the American foulbrood pathogen Paenibacillus larvae.</title>
        <authorList>
            <person name="Okamoto M."/>
            <person name="Kumagai M."/>
            <person name="Kanamori H."/>
            <person name="Takamatsu D."/>
        </authorList>
    </citation>
    <scope>NUCLEOTIDE SEQUENCE [LARGE SCALE GENOMIC DNA]</scope>
    <source>
        <strain evidence="2 3">J15TS10</strain>
    </source>
</reference>
<comment type="caution">
    <text evidence="2">The sequence shown here is derived from an EMBL/GenBank/DDBJ whole genome shotgun (WGS) entry which is preliminary data.</text>
</comment>
<sequence length="174" mass="20012">MSLYVANPMSRKKIRDITNFIRKVLQLENEPYFPVLHFLELGMPLIDNKFNYEIKTVEEMGACYGITYPEENRIDLREDVYERAVKDVPRDRFTIAHEIAHYLLHTPKTVAFARANGSEKLPAYLDPEWQANAFAGELLAPPHLIKEMSLSEIEASCGVSRMVAEIQLKITRGE</sequence>
<gene>
    <name evidence="2" type="ORF">J15TS10_17430</name>
</gene>
<evidence type="ECO:0000313" key="2">
    <source>
        <dbReference type="EMBL" id="GIP57929.1"/>
    </source>
</evidence>
<dbReference type="EMBL" id="BOSM01000002">
    <property type="protein sequence ID" value="GIP57929.1"/>
    <property type="molecule type" value="Genomic_DNA"/>
</dbReference>
<accession>A0ABQ4MPN9</accession>
<evidence type="ECO:0000259" key="1">
    <source>
        <dbReference type="Pfam" id="PF06114"/>
    </source>
</evidence>
<dbReference type="Pfam" id="PF06114">
    <property type="entry name" value="Peptidase_M78"/>
    <property type="match status" value="1"/>
</dbReference>
<keyword evidence="3" id="KW-1185">Reference proteome</keyword>
<name>A0ABQ4MPN9_9BACL</name>
<dbReference type="Proteomes" id="UP000681290">
    <property type="component" value="Unassembled WGS sequence"/>
</dbReference>
<dbReference type="InterPro" id="IPR010359">
    <property type="entry name" value="IrrE_HExxH"/>
</dbReference>
<evidence type="ECO:0000313" key="3">
    <source>
        <dbReference type="Proteomes" id="UP000681290"/>
    </source>
</evidence>
<dbReference type="RefSeq" id="WP_213590418.1">
    <property type="nucleotide sequence ID" value="NZ_BOSM01000002.1"/>
</dbReference>
<protein>
    <recommendedName>
        <fullName evidence="1">IrrE N-terminal-like domain-containing protein</fullName>
    </recommendedName>
</protein>
<dbReference type="PANTHER" id="PTHR43236">
    <property type="entry name" value="ANTITOXIN HIGA1"/>
    <property type="match status" value="1"/>
</dbReference>